<name>A0ACD6A4Y9_AVESA</name>
<proteinExistence type="predicted"/>
<dbReference type="EnsemblPlants" id="AVESA.00010b.r2.7CG0689670.1">
    <property type="protein sequence ID" value="AVESA.00010b.r2.7CG0689670.1.CDS"/>
    <property type="gene ID" value="AVESA.00010b.r2.7CG0689670"/>
</dbReference>
<keyword evidence="2" id="KW-1185">Reference proteome</keyword>
<organism evidence="1 2">
    <name type="scientific">Avena sativa</name>
    <name type="common">Oat</name>
    <dbReference type="NCBI Taxonomy" id="4498"/>
    <lineage>
        <taxon>Eukaryota</taxon>
        <taxon>Viridiplantae</taxon>
        <taxon>Streptophyta</taxon>
        <taxon>Embryophyta</taxon>
        <taxon>Tracheophyta</taxon>
        <taxon>Spermatophyta</taxon>
        <taxon>Magnoliopsida</taxon>
        <taxon>Liliopsida</taxon>
        <taxon>Poales</taxon>
        <taxon>Poaceae</taxon>
        <taxon>BOP clade</taxon>
        <taxon>Pooideae</taxon>
        <taxon>Poodae</taxon>
        <taxon>Poeae</taxon>
        <taxon>Poeae Chloroplast Group 1 (Aveneae type)</taxon>
        <taxon>Aveninae</taxon>
        <taxon>Avena</taxon>
    </lineage>
</organism>
<evidence type="ECO:0000313" key="1">
    <source>
        <dbReference type="EnsemblPlants" id="AVESA.00010b.r2.7CG0689670.1.CDS"/>
    </source>
</evidence>
<dbReference type="Proteomes" id="UP001732700">
    <property type="component" value="Chromosome 7C"/>
</dbReference>
<reference evidence="1" key="2">
    <citation type="submission" date="2025-09" db="UniProtKB">
        <authorList>
            <consortium name="EnsemblPlants"/>
        </authorList>
    </citation>
    <scope>IDENTIFICATION</scope>
</reference>
<protein>
    <submittedName>
        <fullName evidence="1">Uncharacterized protein</fullName>
    </submittedName>
</protein>
<reference evidence="1" key="1">
    <citation type="submission" date="2021-05" db="EMBL/GenBank/DDBJ databases">
        <authorList>
            <person name="Scholz U."/>
            <person name="Mascher M."/>
            <person name="Fiebig A."/>
        </authorList>
    </citation>
    <scope>NUCLEOTIDE SEQUENCE [LARGE SCALE GENOMIC DNA]</scope>
</reference>
<accession>A0ACD6A4Y9</accession>
<evidence type="ECO:0000313" key="2">
    <source>
        <dbReference type="Proteomes" id="UP001732700"/>
    </source>
</evidence>
<sequence>MPRLGDPQASSVVLSITIGFRMPRVGDPEASCAFRIVSEFGYLSSIILGCWLDTIRHNPTFNYWSGGVMALGRPFMAYNFVWLILDKLNSPYARPYRFY</sequence>